<dbReference type="InterPro" id="IPR026001">
    <property type="entry name" value="Abi-like_C"/>
</dbReference>
<keyword evidence="3" id="KW-1185">Reference proteome</keyword>
<dbReference type="Pfam" id="PF14355">
    <property type="entry name" value="Abi_C"/>
    <property type="match status" value="1"/>
</dbReference>
<accession>A0ABQ2BDK4</accession>
<dbReference type="Proteomes" id="UP000632535">
    <property type="component" value="Unassembled WGS sequence"/>
</dbReference>
<sequence length="283" mass="31383">MGTFTPRVMRLLSDELTATSMREINALFDDRGIALGPPQPRENDESVRRELMRRYLVTLDLDDPTDAQRLTAVFSDVLQKIIHSSATVRDNNDRLRDKWIRILREDGFDVDEITDTVRLNGAAAGARLTEHALNALPDPQSIQDHLHRLGDSVDMDPRLAVSTAKALIESTAKCVLTARGQSYARAAKVPTLVNAAQESLGLAPKSVGDEDRALRQALQSLVTLTQSVTELRNSVGIDHGAEEVPRWVRPRHARLVVGAAQVWCQLMLETLADPDAPWRRSTS</sequence>
<organism evidence="2 3">
    <name type="scientific">Isoptericola cucumis</name>
    <dbReference type="NCBI Taxonomy" id="1776856"/>
    <lineage>
        <taxon>Bacteria</taxon>
        <taxon>Bacillati</taxon>
        <taxon>Actinomycetota</taxon>
        <taxon>Actinomycetes</taxon>
        <taxon>Micrococcales</taxon>
        <taxon>Promicromonosporaceae</taxon>
        <taxon>Isoptericola</taxon>
    </lineage>
</organism>
<gene>
    <name evidence="2" type="ORF">GCM10007368_35700</name>
</gene>
<reference evidence="3" key="1">
    <citation type="journal article" date="2019" name="Int. J. Syst. Evol. Microbiol.">
        <title>The Global Catalogue of Microorganisms (GCM) 10K type strain sequencing project: providing services to taxonomists for standard genome sequencing and annotation.</title>
        <authorList>
            <consortium name="The Broad Institute Genomics Platform"/>
            <consortium name="The Broad Institute Genome Sequencing Center for Infectious Disease"/>
            <person name="Wu L."/>
            <person name="Ma J."/>
        </authorList>
    </citation>
    <scope>NUCLEOTIDE SEQUENCE [LARGE SCALE GENOMIC DNA]</scope>
    <source>
        <strain evidence="3">CCM 8653</strain>
    </source>
</reference>
<dbReference type="EMBL" id="BMDG01000014">
    <property type="protein sequence ID" value="GGI11337.1"/>
    <property type="molecule type" value="Genomic_DNA"/>
</dbReference>
<protein>
    <recommendedName>
        <fullName evidence="1">Abortive infection protein-like C-terminal domain-containing protein</fullName>
    </recommendedName>
</protein>
<dbReference type="RefSeq" id="WP_188525082.1">
    <property type="nucleotide sequence ID" value="NZ_BMDG01000014.1"/>
</dbReference>
<evidence type="ECO:0000313" key="2">
    <source>
        <dbReference type="EMBL" id="GGI11337.1"/>
    </source>
</evidence>
<comment type="caution">
    <text evidence="2">The sequence shown here is derived from an EMBL/GenBank/DDBJ whole genome shotgun (WGS) entry which is preliminary data.</text>
</comment>
<evidence type="ECO:0000313" key="3">
    <source>
        <dbReference type="Proteomes" id="UP000632535"/>
    </source>
</evidence>
<evidence type="ECO:0000259" key="1">
    <source>
        <dbReference type="Pfam" id="PF14355"/>
    </source>
</evidence>
<feature type="domain" description="Abortive infection protein-like C-terminal" evidence="1">
    <location>
        <begin position="190"/>
        <end position="268"/>
    </location>
</feature>
<name>A0ABQ2BDK4_9MICO</name>
<proteinExistence type="predicted"/>